<evidence type="ECO:0000313" key="10">
    <source>
        <dbReference type="EMBL" id="KDQ31005.1"/>
    </source>
</evidence>
<dbReference type="OrthoDB" id="10253553at2759"/>
<dbReference type="Pfam" id="PF05983">
    <property type="entry name" value="Med7"/>
    <property type="match status" value="1"/>
</dbReference>
<gene>
    <name evidence="10" type="ORF">PLEOSDRAFT_1101976</name>
</gene>
<dbReference type="PANTHER" id="PTHR21428:SF11">
    <property type="entry name" value="MEDIATOR OF RNA POLYMERASE II TRANSCRIPTION SUBUNIT 7"/>
    <property type="match status" value="1"/>
</dbReference>
<evidence type="ECO:0000256" key="3">
    <source>
        <dbReference type="ARBA" id="ARBA00020631"/>
    </source>
</evidence>
<evidence type="ECO:0000256" key="2">
    <source>
        <dbReference type="ARBA" id="ARBA00009994"/>
    </source>
</evidence>
<dbReference type="Proteomes" id="UP000027073">
    <property type="component" value="Unassembled WGS sequence"/>
</dbReference>
<dbReference type="Gene3D" id="6.10.140.1520">
    <property type="match status" value="1"/>
</dbReference>
<accession>A0A067NVH3</accession>
<comment type="subcellular location">
    <subcellularLocation>
        <location evidence="1 8">Nucleus</location>
    </subcellularLocation>
</comment>
<dbReference type="GO" id="GO:0016592">
    <property type="term" value="C:mediator complex"/>
    <property type="evidence" value="ECO:0007669"/>
    <property type="project" value="InterPro"/>
</dbReference>
<evidence type="ECO:0000256" key="7">
    <source>
        <dbReference type="ARBA" id="ARBA00023242"/>
    </source>
</evidence>
<evidence type="ECO:0000256" key="8">
    <source>
        <dbReference type="RuleBase" id="RU364060"/>
    </source>
</evidence>
<dbReference type="InParanoid" id="A0A067NVH3"/>
<dbReference type="Gene3D" id="6.10.140.200">
    <property type="match status" value="1"/>
</dbReference>
<dbReference type="GO" id="GO:0006357">
    <property type="term" value="P:regulation of transcription by RNA polymerase II"/>
    <property type="evidence" value="ECO:0007669"/>
    <property type="project" value="InterPro"/>
</dbReference>
<protein>
    <recommendedName>
        <fullName evidence="3 8">Mediator of RNA polymerase II transcription subunit 7</fullName>
    </recommendedName>
</protein>
<evidence type="ECO:0000256" key="6">
    <source>
        <dbReference type="ARBA" id="ARBA00023163"/>
    </source>
</evidence>
<evidence type="ECO:0000256" key="4">
    <source>
        <dbReference type="ARBA" id="ARBA00023015"/>
    </source>
</evidence>
<comment type="similarity">
    <text evidence="2 8">Belongs to the Mediator complex subunit 7 family.</text>
</comment>
<comment type="function">
    <text evidence="8">Component of the Mediator complex, a coactivator involved in the regulated transcription of nearly all RNA polymerase II-dependent genes. Mediator functions as a bridge to convey information from gene-specific regulatory proteins to the basal RNA polymerase II transcription machinery.</text>
</comment>
<dbReference type="EMBL" id="KL198006">
    <property type="protein sequence ID" value="KDQ31005.1"/>
    <property type="molecule type" value="Genomic_DNA"/>
</dbReference>
<keyword evidence="6 8" id="KW-0804">Transcription</keyword>
<reference evidence="11" key="1">
    <citation type="journal article" date="2014" name="Proc. Natl. Acad. Sci. U.S.A.">
        <title>Extensive sampling of basidiomycete genomes demonstrates inadequacy of the white-rot/brown-rot paradigm for wood decay fungi.</title>
        <authorList>
            <person name="Riley R."/>
            <person name="Salamov A.A."/>
            <person name="Brown D.W."/>
            <person name="Nagy L.G."/>
            <person name="Floudas D."/>
            <person name="Held B.W."/>
            <person name="Levasseur A."/>
            <person name="Lombard V."/>
            <person name="Morin E."/>
            <person name="Otillar R."/>
            <person name="Lindquist E.A."/>
            <person name="Sun H."/>
            <person name="LaButti K.M."/>
            <person name="Schmutz J."/>
            <person name="Jabbour D."/>
            <person name="Luo H."/>
            <person name="Baker S.E."/>
            <person name="Pisabarro A.G."/>
            <person name="Walton J.D."/>
            <person name="Blanchette R.A."/>
            <person name="Henrissat B."/>
            <person name="Martin F."/>
            <person name="Cullen D."/>
            <person name="Hibbett D.S."/>
            <person name="Grigoriev I.V."/>
        </authorList>
    </citation>
    <scope>NUCLEOTIDE SEQUENCE [LARGE SCALE GENOMIC DNA]</scope>
    <source>
        <strain evidence="11">PC15</strain>
    </source>
</reference>
<dbReference type="STRING" id="1137138.A0A067NVH3"/>
<keyword evidence="4 8" id="KW-0805">Transcription regulation</keyword>
<organism evidence="10 11">
    <name type="scientific">Pleurotus ostreatus (strain PC15)</name>
    <name type="common">Oyster mushroom</name>
    <dbReference type="NCBI Taxonomy" id="1137138"/>
    <lineage>
        <taxon>Eukaryota</taxon>
        <taxon>Fungi</taxon>
        <taxon>Dikarya</taxon>
        <taxon>Basidiomycota</taxon>
        <taxon>Agaricomycotina</taxon>
        <taxon>Agaricomycetes</taxon>
        <taxon>Agaricomycetidae</taxon>
        <taxon>Agaricales</taxon>
        <taxon>Pleurotineae</taxon>
        <taxon>Pleurotaceae</taxon>
        <taxon>Pleurotus</taxon>
    </lineage>
</organism>
<keyword evidence="5 8" id="KW-0010">Activator</keyword>
<dbReference type="GO" id="GO:0003712">
    <property type="term" value="F:transcription coregulator activity"/>
    <property type="evidence" value="ECO:0007669"/>
    <property type="project" value="InterPro"/>
</dbReference>
<dbReference type="InterPro" id="IPR009244">
    <property type="entry name" value="Mediatior_Med7"/>
</dbReference>
<dbReference type="InterPro" id="IPR037212">
    <property type="entry name" value="Med7/Med21-like"/>
</dbReference>
<evidence type="ECO:0000256" key="9">
    <source>
        <dbReference type="SAM" id="MobiDB-lite"/>
    </source>
</evidence>
<keyword evidence="7 8" id="KW-0539">Nucleus</keyword>
<evidence type="ECO:0000313" key="11">
    <source>
        <dbReference type="Proteomes" id="UP000027073"/>
    </source>
</evidence>
<dbReference type="PANTHER" id="PTHR21428">
    <property type="entry name" value="MEDIATOR OF RNA POLYMERASE II TRANSCRIPTION SUBUNIT 7"/>
    <property type="match status" value="1"/>
</dbReference>
<dbReference type="GO" id="GO:0070847">
    <property type="term" value="C:core mediator complex"/>
    <property type="evidence" value="ECO:0007669"/>
    <property type="project" value="TreeGrafter"/>
</dbReference>
<dbReference type="VEuPathDB" id="FungiDB:PLEOSDRAFT_1101976"/>
<proteinExistence type="inferred from homology"/>
<feature type="region of interest" description="Disordered" evidence="9">
    <location>
        <begin position="223"/>
        <end position="265"/>
    </location>
</feature>
<dbReference type="InterPro" id="IPR044888">
    <property type="entry name" value="Mediatior_Med7_sf"/>
</dbReference>
<evidence type="ECO:0000256" key="5">
    <source>
        <dbReference type="ARBA" id="ARBA00023159"/>
    </source>
</evidence>
<dbReference type="SUPFAM" id="SSF140718">
    <property type="entry name" value="Mediator hinge subcomplex-like"/>
    <property type="match status" value="1"/>
</dbReference>
<name>A0A067NVH3_PLEO1</name>
<sequence length="276" mass="31421">MDDEEAELRNPFPSPPSHYVKYTSHNLNLLALLKERTSDDQNANQYDVLRDQTDIPEWPLTQLEKPRVDWILDEPDPYYEVYGERWPLKDSMPSLGEMGGLQLYPEDPSVDRRPALRSALRSLLVTYSAMTKSLLAPAPINTDVPPEWGRHAEWIDVMAQNMMFAANELRPIQARASLEGMMKRQIELRREETATLHSFSKLDFRKCDSLEAKLAELRAVAHSSTQAPAAISEPTPSASHIPNPRQEPNAFQSSGKPPHREAIDEVDVLRWAEEVN</sequence>
<dbReference type="AlphaFoldDB" id="A0A067NVH3"/>
<dbReference type="HOGENOM" id="CLU_065214_1_0_1"/>
<comment type="subunit">
    <text evidence="8">Component of the Mediator complex.</text>
</comment>
<evidence type="ECO:0000256" key="1">
    <source>
        <dbReference type="ARBA" id="ARBA00004123"/>
    </source>
</evidence>